<dbReference type="InParanoid" id="B7GA70"/>
<protein>
    <submittedName>
        <fullName evidence="9">Uncharacterized protein</fullName>
    </submittedName>
</protein>
<comment type="subcellular location">
    <subcellularLocation>
        <location evidence="1">Mitochondrion inner membrane</location>
        <topology evidence="1">Peripheral membrane protein</topology>
        <orientation evidence="1">Matrix side</orientation>
    </subcellularLocation>
</comment>
<dbReference type="AlphaFoldDB" id="B7GA70"/>
<sequence length="194" mass="21928">MNALRLLRGACRPALASRFRIVAPRTVPVRFFSDASSTQSKPIIPGIGKGKTSTGIVGLKVEPDWYNVMLNRFQALLDKMEASDMPETAQYRIDVTKWCNFVIRAVKSNPEDPEAVEETVQMGQVEELIEMAEDEMIALDTYLRTRMWELVEATNTVYDFEHDPMKDPMGKDGDPDLAEAIRRGVDAMKTQKEN</sequence>
<evidence type="ECO:0000256" key="7">
    <source>
        <dbReference type="ARBA" id="ARBA00023128"/>
    </source>
</evidence>
<name>B7GA70_PHATC</name>
<dbReference type="GeneID" id="7195588"/>
<reference evidence="10" key="2">
    <citation type="submission" date="2008-08" db="EMBL/GenBank/DDBJ databases">
        <authorList>
            <consortium name="Diatom Consortium"/>
            <person name="Grigoriev I."/>
            <person name="Grimwood J."/>
            <person name="Kuo A."/>
            <person name="Otillar R.P."/>
            <person name="Salamov A."/>
            <person name="Detter J.C."/>
            <person name="Lindquist E."/>
            <person name="Shapiro H."/>
            <person name="Lucas S."/>
            <person name="Glavina del Rio T."/>
            <person name="Pitluck S."/>
            <person name="Rokhsar D."/>
            <person name="Bowler C."/>
        </authorList>
    </citation>
    <scope>GENOME REANNOTATION</scope>
    <source>
        <strain evidence="10">CCAP 1055/1</strain>
    </source>
</reference>
<dbReference type="GO" id="GO:0005743">
    <property type="term" value="C:mitochondrial inner membrane"/>
    <property type="evidence" value="ECO:0007669"/>
    <property type="project" value="UniProtKB-SubCell"/>
</dbReference>
<reference evidence="9 10" key="1">
    <citation type="journal article" date="2008" name="Nature">
        <title>The Phaeodactylum genome reveals the evolutionary history of diatom genomes.</title>
        <authorList>
            <person name="Bowler C."/>
            <person name="Allen A.E."/>
            <person name="Badger J.H."/>
            <person name="Grimwood J."/>
            <person name="Jabbari K."/>
            <person name="Kuo A."/>
            <person name="Maheswari U."/>
            <person name="Martens C."/>
            <person name="Maumus F."/>
            <person name="Otillar R.P."/>
            <person name="Rayko E."/>
            <person name="Salamov A."/>
            <person name="Vandepoele K."/>
            <person name="Beszteri B."/>
            <person name="Gruber A."/>
            <person name="Heijde M."/>
            <person name="Katinka M."/>
            <person name="Mock T."/>
            <person name="Valentin K."/>
            <person name="Verret F."/>
            <person name="Berges J.A."/>
            <person name="Brownlee C."/>
            <person name="Cadoret J.P."/>
            <person name="Chiovitti A."/>
            <person name="Choi C.J."/>
            <person name="Coesel S."/>
            <person name="De Martino A."/>
            <person name="Detter J.C."/>
            <person name="Durkin C."/>
            <person name="Falciatore A."/>
            <person name="Fournet J."/>
            <person name="Haruta M."/>
            <person name="Huysman M.J."/>
            <person name="Jenkins B.D."/>
            <person name="Jiroutova K."/>
            <person name="Jorgensen R.E."/>
            <person name="Joubert Y."/>
            <person name="Kaplan A."/>
            <person name="Kroger N."/>
            <person name="Kroth P.G."/>
            <person name="La Roche J."/>
            <person name="Lindquist E."/>
            <person name="Lommer M."/>
            <person name="Martin-Jezequel V."/>
            <person name="Lopez P.J."/>
            <person name="Lucas S."/>
            <person name="Mangogna M."/>
            <person name="McGinnis K."/>
            <person name="Medlin L.K."/>
            <person name="Montsant A."/>
            <person name="Oudot-Le Secq M.P."/>
            <person name="Napoli C."/>
            <person name="Obornik M."/>
            <person name="Parker M.S."/>
            <person name="Petit J.L."/>
            <person name="Porcel B.M."/>
            <person name="Poulsen N."/>
            <person name="Robison M."/>
            <person name="Rychlewski L."/>
            <person name="Rynearson T.A."/>
            <person name="Schmutz J."/>
            <person name="Shapiro H."/>
            <person name="Siaut M."/>
            <person name="Stanley M."/>
            <person name="Sussman M.R."/>
            <person name="Taylor A.R."/>
            <person name="Vardi A."/>
            <person name="von Dassow P."/>
            <person name="Vyverman W."/>
            <person name="Willis A."/>
            <person name="Wyrwicz L.S."/>
            <person name="Rokhsar D.S."/>
            <person name="Weissenbach J."/>
            <person name="Armbrust E.V."/>
            <person name="Green B.R."/>
            <person name="Van de Peer Y."/>
            <person name="Grigoriev I.V."/>
        </authorList>
    </citation>
    <scope>NUCLEOTIDE SEQUENCE [LARGE SCALE GENOMIC DNA]</scope>
    <source>
        <strain evidence="9 10">CCAP 1055/1</strain>
    </source>
</reference>
<dbReference type="Proteomes" id="UP000000759">
    <property type="component" value="Chromosome 21"/>
</dbReference>
<dbReference type="Pfam" id="PF04716">
    <property type="entry name" value="ETC_C1_NDUFA5"/>
    <property type="match status" value="1"/>
</dbReference>
<dbReference type="OrthoDB" id="286811at2759"/>
<gene>
    <name evidence="9" type="ORF">PHATRDRAFT_49313</name>
</gene>
<keyword evidence="5" id="KW-0999">Mitochondrion inner membrane</keyword>
<evidence type="ECO:0000256" key="2">
    <source>
        <dbReference type="ARBA" id="ARBA00010261"/>
    </source>
</evidence>
<keyword evidence="4" id="KW-0679">Respiratory chain</keyword>
<keyword evidence="7" id="KW-0496">Mitochondrion</keyword>
<proteinExistence type="inferred from homology"/>
<dbReference type="eggNOG" id="ENOG502STZ0">
    <property type="taxonomic scope" value="Eukaryota"/>
</dbReference>
<dbReference type="PANTHER" id="PTHR12653:SF0">
    <property type="entry name" value="NADH DEHYDROGENASE [UBIQUINONE] 1 ALPHA SUBCOMPLEX SUBUNIT 5"/>
    <property type="match status" value="1"/>
</dbReference>
<evidence type="ECO:0000256" key="5">
    <source>
        <dbReference type="ARBA" id="ARBA00022792"/>
    </source>
</evidence>
<evidence type="ECO:0000256" key="3">
    <source>
        <dbReference type="ARBA" id="ARBA00022448"/>
    </source>
</evidence>
<keyword evidence="8" id="KW-0472">Membrane</keyword>
<dbReference type="KEGG" id="pti:PHATRDRAFT_49313"/>
<evidence type="ECO:0000256" key="6">
    <source>
        <dbReference type="ARBA" id="ARBA00022982"/>
    </source>
</evidence>
<dbReference type="STRING" id="556484.B7GA70"/>
<dbReference type="RefSeq" id="XP_002183896.1">
    <property type="nucleotide sequence ID" value="XM_002183860.1"/>
</dbReference>
<accession>B7GA70</accession>
<evidence type="ECO:0000256" key="8">
    <source>
        <dbReference type="ARBA" id="ARBA00023136"/>
    </source>
</evidence>
<keyword evidence="3" id="KW-0813">Transport</keyword>
<organism evidence="9 10">
    <name type="scientific">Phaeodactylum tricornutum (strain CCAP 1055/1)</name>
    <dbReference type="NCBI Taxonomy" id="556484"/>
    <lineage>
        <taxon>Eukaryota</taxon>
        <taxon>Sar</taxon>
        <taxon>Stramenopiles</taxon>
        <taxon>Ochrophyta</taxon>
        <taxon>Bacillariophyta</taxon>
        <taxon>Bacillariophyceae</taxon>
        <taxon>Bacillariophycidae</taxon>
        <taxon>Naviculales</taxon>
        <taxon>Phaeodactylaceae</taxon>
        <taxon>Phaeodactylum</taxon>
    </lineage>
</organism>
<keyword evidence="6" id="KW-0249">Electron transport</keyword>
<keyword evidence="10" id="KW-1185">Reference proteome</keyword>
<dbReference type="HOGENOM" id="CLU_1404994_0_0_1"/>
<evidence type="ECO:0000313" key="9">
    <source>
        <dbReference type="EMBL" id="EEC44565.1"/>
    </source>
</evidence>
<dbReference type="EMBL" id="CM000623">
    <property type="protein sequence ID" value="EEC44565.1"/>
    <property type="molecule type" value="Genomic_DNA"/>
</dbReference>
<evidence type="ECO:0000313" key="10">
    <source>
        <dbReference type="Proteomes" id="UP000000759"/>
    </source>
</evidence>
<dbReference type="PaxDb" id="2850-Phatr49313"/>
<dbReference type="GO" id="GO:0022904">
    <property type="term" value="P:respiratory electron transport chain"/>
    <property type="evidence" value="ECO:0007669"/>
    <property type="project" value="InterPro"/>
</dbReference>
<evidence type="ECO:0000256" key="4">
    <source>
        <dbReference type="ARBA" id="ARBA00022660"/>
    </source>
</evidence>
<dbReference type="PANTHER" id="PTHR12653">
    <property type="entry name" value="NADH-UBIQUINONE OXIDOREDUCTASE 13 KD-B SUBUNIT"/>
    <property type="match status" value="1"/>
</dbReference>
<dbReference type="InterPro" id="IPR006806">
    <property type="entry name" value="NDUFA5"/>
</dbReference>
<comment type="similarity">
    <text evidence="2">Belongs to the complex I NDUFA5 subunit family.</text>
</comment>
<evidence type="ECO:0000256" key="1">
    <source>
        <dbReference type="ARBA" id="ARBA00004443"/>
    </source>
</evidence>